<dbReference type="InterPro" id="IPR040453">
    <property type="entry name" value="Mnd1_HTH"/>
</dbReference>
<dbReference type="AlphaFoldDB" id="A0AAW0ID03"/>
<protein>
    <recommendedName>
        <fullName evidence="2">Mnd1 HTH domain-containing protein</fullName>
    </recommendedName>
</protein>
<evidence type="ECO:0000313" key="3">
    <source>
        <dbReference type="EMBL" id="KAK7812183.1"/>
    </source>
</evidence>
<gene>
    <name evidence="3" type="ORF">U0070_014774</name>
</gene>
<comment type="caution">
    <text evidence="3">The sequence shown here is derived from an EMBL/GenBank/DDBJ whole genome shotgun (WGS) entry which is preliminary data.</text>
</comment>
<feature type="compositionally biased region" description="Basic and acidic residues" evidence="1">
    <location>
        <begin position="99"/>
        <end position="110"/>
    </location>
</feature>
<name>A0AAW0ID03_MYOGA</name>
<reference evidence="3 4" key="1">
    <citation type="journal article" date="2023" name="bioRxiv">
        <title>Conserved and derived expression patterns and positive selection on dental genes reveal complex evolutionary context of ever-growing rodent molars.</title>
        <authorList>
            <person name="Calamari Z.T."/>
            <person name="Song A."/>
            <person name="Cohen E."/>
            <person name="Akter M."/>
            <person name="Roy R.D."/>
            <person name="Hallikas O."/>
            <person name="Christensen M.M."/>
            <person name="Li P."/>
            <person name="Marangoni P."/>
            <person name="Jernvall J."/>
            <person name="Klein O.D."/>
        </authorList>
    </citation>
    <scope>NUCLEOTIDE SEQUENCE [LARGE SCALE GENOMIC DNA]</scope>
    <source>
        <strain evidence="3">V071</strain>
    </source>
</reference>
<sequence>MSKKKGLNAEEKRTCMMEMFSETKDVFQLKDLEKIAPKEKGMTAMSVKEVPQSEVDDGMVDCERIGTSDYYWAFTSKALRAGTPQAEGSELSAVGGKPEACRPAEEHRES</sequence>
<dbReference type="Proteomes" id="UP001488838">
    <property type="component" value="Unassembled WGS sequence"/>
</dbReference>
<feature type="region of interest" description="Disordered" evidence="1">
    <location>
        <begin position="84"/>
        <end position="110"/>
    </location>
</feature>
<proteinExistence type="predicted"/>
<evidence type="ECO:0000256" key="1">
    <source>
        <dbReference type="SAM" id="MobiDB-lite"/>
    </source>
</evidence>
<dbReference type="EMBL" id="JBBHLL010000157">
    <property type="protein sequence ID" value="KAK7812183.1"/>
    <property type="molecule type" value="Genomic_DNA"/>
</dbReference>
<organism evidence="3 4">
    <name type="scientific">Myodes glareolus</name>
    <name type="common">Bank vole</name>
    <name type="synonym">Clethrionomys glareolus</name>
    <dbReference type="NCBI Taxonomy" id="447135"/>
    <lineage>
        <taxon>Eukaryota</taxon>
        <taxon>Metazoa</taxon>
        <taxon>Chordata</taxon>
        <taxon>Craniata</taxon>
        <taxon>Vertebrata</taxon>
        <taxon>Euteleostomi</taxon>
        <taxon>Mammalia</taxon>
        <taxon>Eutheria</taxon>
        <taxon>Euarchontoglires</taxon>
        <taxon>Glires</taxon>
        <taxon>Rodentia</taxon>
        <taxon>Myomorpha</taxon>
        <taxon>Muroidea</taxon>
        <taxon>Cricetidae</taxon>
        <taxon>Arvicolinae</taxon>
        <taxon>Myodes</taxon>
    </lineage>
</organism>
<evidence type="ECO:0000259" key="2">
    <source>
        <dbReference type="Pfam" id="PF03962"/>
    </source>
</evidence>
<evidence type="ECO:0000313" key="4">
    <source>
        <dbReference type="Proteomes" id="UP001488838"/>
    </source>
</evidence>
<dbReference type="Pfam" id="PF03962">
    <property type="entry name" value="Mnd1"/>
    <property type="match status" value="1"/>
</dbReference>
<feature type="domain" description="Mnd1 HTH" evidence="2">
    <location>
        <begin position="16"/>
        <end position="74"/>
    </location>
</feature>
<accession>A0AAW0ID03</accession>
<keyword evidence="4" id="KW-1185">Reference proteome</keyword>